<name>A0ABY3YA31_9NEIS</name>
<sequence length="56" mass="6366">MLNSTFILLIEMVSGSFRRPFALRGRLKTVGKIVLHLRGRLKPCADNPPAPNRYRS</sequence>
<dbReference type="Proteomes" id="UP000829455">
    <property type="component" value="Chromosome"/>
</dbReference>
<proteinExistence type="predicted"/>
<reference evidence="1 2" key="1">
    <citation type="submission" date="2022-03" db="EMBL/GenBank/DDBJ databases">
        <title>Genome sequencing of Neisseria macacae.</title>
        <authorList>
            <person name="Baek M.-G."/>
        </authorList>
    </citation>
    <scope>NUCLEOTIDE SEQUENCE [LARGE SCALE GENOMIC DNA]</scope>
    <source>
        <strain evidence="1 2">ATCC 33926</strain>
    </source>
</reference>
<keyword evidence="2" id="KW-1185">Reference proteome</keyword>
<dbReference type="EMBL" id="CP094241">
    <property type="protein sequence ID" value="UNV85735.1"/>
    <property type="molecule type" value="Genomic_DNA"/>
</dbReference>
<dbReference type="RefSeq" id="WP_003757459.1">
    <property type="nucleotide sequence ID" value="NZ_CP094241.1"/>
</dbReference>
<protein>
    <submittedName>
        <fullName evidence="1">Uncharacterized protein</fullName>
    </submittedName>
</protein>
<organism evidence="1 2">
    <name type="scientific">Neisseria macacae ATCC 33926</name>
    <dbReference type="NCBI Taxonomy" id="997348"/>
    <lineage>
        <taxon>Bacteria</taxon>
        <taxon>Pseudomonadati</taxon>
        <taxon>Pseudomonadota</taxon>
        <taxon>Betaproteobacteria</taxon>
        <taxon>Neisseriales</taxon>
        <taxon>Neisseriaceae</taxon>
        <taxon>Neisseria</taxon>
    </lineage>
</organism>
<gene>
    <name evidence="1" type="ORF">MON40_04280</name>
</gene>
<accession>A0ABY3YA31</accession>
<evidence type="ECO:0000313" key="2">
    <source>
        <dbReference type="Proteomes" id="UP000829455"/>
    </source>
</evidence>
<evidence type="ECO:0000313" key="1">
    <source>
        <dbReference type="EMBL" id="UNV85735.1"/>
    </source>
</evidence>